<organism evidence="2 3">
    <name type="scientific">Kitasatospora acidiphila</name>
    <dbReference type="NCBI Taxonomy" id="2567942"/>
    <lineage>
        <taxon>Bacteria</taxon>
        <taxon>Bacillati</taxon>
        <taxon>Actinomycetota</taxon>
        <taxon>Actinomycetes</taxon>
        <taxon>Kitasatosporales</taxon>
        <taxon>Streptomycetaceae</taxon>
        <taxon>Kitasatospora</taxon>
    </lineage>
</organism>
<reference evidence="2 3" key="1">
    <citation type="submission" date="2019-06" db="EMBL/GenBank/DDBJ databases">
        <title>Description of Kitasatospora acidophila sp. nov. isolated from pine grove soil, and reclassification of Streptomyces novaecaesareae to Kitasatospora novaeceasareae comb. nov.</title>
        <authorList>
            <person name="Kim M.J."/>
        </authorList>
    </citation>
    <scope>NUCLEOTIDE SEQUENCE [LARGE SCALE GENOMIC DNA]</scope>
    <source>
        <strain evidence="2 3">MMS16-CNU292</strain>
    </source>
</reference>
<proteinExistence type="predicted"/>
<sequence>MDYATLRDMHPGTLIRASEEYMATAMNFAQTADNWDKQVYTASQQAWTGQAADAAEAPLKTTSNRLTDASSLLKQNAEQLSAAGDQFLQLQQQLQQLIAWSQQNGLVIHDDGSVTPNPQAAQGPGGAVAQASAQAMLAAELADVLARATAVDQSTSKALDMNAQSVGASVTGDPADPGQHGQPADPGGPSQGGHAPA</sequence>
<keyword evidence="3" id="KW-1185">Reference proteome</keyword>
<name>A0A540W3N1_9ACTN</name>
<feature type="region of interest" description="Disordered" evidence="1">
    <location>
        <begin position="154"/>
        <end position="197"/>
    </location>
</feature>
<comment type="caution">
    <text evidence="2">The sequence shown here is derived from an EMBL/GenBank/DDBJ whole genome shotgun (WGS) entry which is preliminary data.</text>
</comment>
<evidence type="ECO:0000256" key="1">
    <source>
        <dbReference type="SAM" id="MobiDB-lite"/>
    </source>
</evidence>
<evidence type="ECO:0000313" key="2">
    <source>
        <dbReference type="EMBL" id="TQF03547.1"/>
    </source>
</evidence>
<evidence type="ECO:0000313" key="3">
    <source>
        <dbReference type="Proteomes" id="UP000319103"/>
    </source>
</evidence>
<protein>
    <submittedName>
        <fullName evidence="2">Uncharacterized protein</fullName>
    </submittedName>
</protein>
<dbReference type="AlphaFoldDB" id="A0A540W3N1"/>
<accession>A0A540W3N1</accession>
<dbReference type="Proteomes" id="UP000319103">
    <property type="component" value="Unassembled WGS sequence"/>
</dbReference>
<feature type="compositionally biased region" description="Polar residues" evidence="1">
    <location>
        <begin position="154"/>
        <end position="168"/>
    </location>
</feature>
<dbReference type="EMBL" id="VIGB01000003">
    <property type="protein sequence ID" value="TQF03547.1"/>
    <property type="molecule type" value="Genomic_DNA"/>
</dbReference>
<dbReference type="RefSeq" id="WP_141634177.1">
    <property type="nucleotide sequence ID" value="NZ_VIGB01000003.1"/>
</dbReference>
<gene>
    <name evidence="2" type="ORF">E6W39_16565</name>
</gene>